<organism evidence="2 3">
    <name type="scientific">Shewanella surugensis</name>
    <dbReference type="NCBI Taxonomy" id="212020"/>
    <lineage>
        <taxon>Bacteria</taxon>
        <taxon>Pseudomonadati</taxon>
        <taxon>Pseudomonadota</taxon>
        <taxon>Gammaproteobacteria</taxon>
        <taxon>Alteromonadales</taxon>
        <taxon>Shewanellaceae</taxon>
        <taxon>Shewanella</taxon>
    </lineage>
</organism>
<evidence type="ECO:0000256" key="1">
    <source>
        <dbReference type="SAM" id="Phobius"/>
    </source>
</evidence>
<comment type="caution">
    <text evidence="2">The sequence shown here is derived from an EMBL/GenBank/DDBJ whole genome shotgun (WGS) entry which is preliminary data.</text>
</comment>
<feature type="transmembrane region" description="Helical" evidence="1">
    <location>
        <begin position="12"/>
        <end position="32"/>
    </location>
</feature>
<name>A0ABT0LIM6_9GAMM</name>
<sequence>MYLIIFYVLYRCRSFIMLLMLSWMTMSIYSAVTPENDLQIPLNGMSLTQQMSVKSVTTPIKLVVQDTEAKEHSVSVASFFPEGNGFQMKKKPS</sequence>
<dbReference type="Proteomes" id="UP001203423">
    <property type="component" value="Unassembled WGS sequence"/>
</dbReference>
<evidence type="ECO:0000313" key="2">
    <source>
        <dbReference type="EMBL" id="MCL1127562.1"/>
    </source>
</evidence>
<accession>A0ABT0LIM6</accession>
<protein>
    <submittedName>
        <fullName evidence="2">Uncharacterized protein</fullName>
    </submittedName>
</protein>
<keyword evidence="1" id="KW-1133">Transmembrane helix</keyword>
<dbReference type="RefSeq" id="WP_248943002.1">
    <property type="nucleotide sequence ID" value="NZ_JAKIKS010000175.1"/>
</dbReference>
<reference evidence="2 3" key="1">
    <citation type="submission" date="2022-01" db="EMBL/GenBank/DDBJ databases">
        <title>Whole genome-based taxonomy of the Shewanellaceae.</title>
        <authorList>
            <person name="Martin-Rodriguez A.J."/>
        </authorList>
    </citation>
    <scope>NUCLEOTIDE SEQUENCE [LARGE SCALE GENOMIC DNA]</scope>
    <source>
        <strain evidence="2 3">DSM 17177</strain>
    </source>
</reference>
<proteinExistence type="predicted"/>
<gene>
    <name evidence="2" type="ORF">L2764_24585</name>
</gene>
<keyword evidence="1" id="KW-0472">Membrane</keyword>
<evidence type="ECO:0000313" key="3">
    <source>
        <dbReference type="Proteomes" id="UP001203423"/>
    </source>
</evidence>
<keyword evidence="3" id="KW-1185">Reference proteome</keyword>
<dbReference type="EMBL" id="JAKIKS010000175">
    <property type="protein sequence ID" value="MCL1127562.1"/>
    <property type="molecule type" value="Genomic_DNA"/>
</dbReference>
<keyword evidence="1" id="KW-0812">Transmembrane</keyword>